<comment type="caution">
    <text evidence="4">The sequence shown here is derived from an EMBL/GenBank/DDBJ whole genome shotgun (WGS) entry which is preliminary data.</text>
</comment>
<keyword evidence="3" id="KW-0460">Magnesium</keyword>
<dbReference type="Proteomes" id="UP000028640">
    <property type="component" value="Unassembled WGS sequence"/>
</dbReference>
<keyword evidence="5" id="KW-1185">Reference proteome</keyword>
<feature type="binding site" evidence="3">
    <location>
        <position position="66"/>
    </location>
    <ligand>
        <name>Mg(2+)</name>
        <dbReference type="ChEBI" id="CHEBI:18420"/>
        <label>1</label>
    </ligand>
</feature>
<dbReference type="AlphaFoldDB" id="A0A085GAW4"/>
<keyword evidence="4" id="KW-0326">Glycosidase</keyword>
<evidence type="ECO:0000313" key="5">
    <source>
        <dbReference type="Proteomes" id="UP000028640"/>
    </source>
</evidence>
<dbReference type="InterPro" id="IPR005502">
    <property type="entry name" value="Ribosyl_crysJ1"/>
</dbReference>
<dbReference type="EMBL" id="JMPJ01000053">
    <property type="protein sequence ID" value="KFC80859.1"/>
    <property type="molecule type" value="Genomic_DNA"/>
</dbReference>
<evidence type="ECO:0000313" key="4">
    <source>
        <dbReference type="EMBL" id="KFC80859.1"/>
    </source>
</evidence>
<feature type="binding site" evidence="3">
    <location>
        <position position="65"/>
    </location>
    <ligand>
        <name>Mg(2+)</name>
        <dbReference type="ChEBI" id="CHEBI:18420"/>
        <label>1</label>
    </ligand>
</feature>
<keyword evidence="2 4" id="KW-0378">Hydrolase</keyword>
<comment type="cofactor">
    <cofactor evidence="3">
        <name>Mg(2+)</name>
        <dbReference type="ChEBI" id="CHEBI:18420"/>
    </cofactor>
    <text evidence="3">Binds 2 magnesium ions per subunit.</text>
</comment>
<dbReference type="GO" id="GO:0046872">
    <property type="term" value="F:metal ion binding"/>
    <property type="evidence" value="ECO:0007669"/>
    <property type="project" value="UniProtKB-KW"/>
</dbReference>
<dbReference type="EC" id="3.2.2.-" evidence="4"/>
<evidence type="ECO:0000256" key="1">
    <source>
        <dbReference type="ARBA" id="ARBA00010702"/>
    </source>
</evidence>
<dbReference type="EC" id="3.2.-.-" evidence="4"/>
<dbReference type="SUPFAM" id="SSF101478">
    <property type="entry name" value="ADP-ribosylglycohydrolase"/>
    <property type="match status" value="1"/>
</dbReference>
<dbReference type="InterPro" id="IPR050792">
    <property type="entry name" value="ADP-ribosylglycohydrolase"/>
</dbReference>
<evidence type="ECO:0000256" key="2">
    <source>
        <dbReference type="ARBA" id="ARBA00022801"/>
    </source>
</evidence>
<feature type="binding site" evidence="3">
    <location>
        <position position="286"/>
    </location>
    <ligand>
        <name>Mg(2+)</name>
        <dbReference type="ChEBI" id="CHEBI:18420"/>
        <label>1</label>
    </ligand>
</feature>
<dbReference type="InterPro" id="IPR036705">
    <property type="entry name" value="Ribosyl_crysJ1_sf"/>
</dbReference>
<proteinExistence type="inferred from homology"/>
<dbReference type="PANTHER" id="PTHR16222">
    <property type="entry name" value="ADP-RIBOSYLGLYCOHYDROLASE"/>
    <property type="match status" value="1"/>
</dbReference>
<feature type="binding site" evidence="3">
    <location>
        <position position="284"/>
    </location>
    <ligand>
        <name>Mg(2+)</name>
        <dbReference type="ChEBI" id="CHEBI:18420"/>
        <label>1</label>
    </ligand>
</feature>
<dbReference type="GO" id="GO:0016798">
    <property type="term" value="F:hydrolase activity, acting on glycosyl bonds"/>
    <property type="evidence" value="ECO:0007669"/>
    <property type="project" value="UniProtKB-KW"/>
</dbReference>
<dbReference type="PANTHER" id="PTHR16222:SF24">
    <property type="entry name" value="ADP-RIBOSYLHYDROLASE ARH3"/>
    <property type="match status" value="1"/>
</dbReference>
<reference evidence="4 5" key="1">
    <citation type="submission" date="2014-05" db="EMBL/GenBank/DDBJ databases">
        <title>ATOL: Assembling a taxonomically balanced genome-scale reconstruction of the evolutionary history of the Enterobacteriaceae.</title>
        <authorList>
            <person name="Plunkett G.III."/>
            <person name="Neeno-Eckwall E.C."/>
            <person name="Glasner J.D."/>
            <person name="Perna N.T."/>
        </authorList>
    </citation>
    <scope>NUCLEOTIDE SEQUENCE [LARGE SCALE GENOMIC DNA]</scope>
    <source>
        <strain evidence="4 5">ATCC 33852</strain>
    </source>
</reference>
<feature type="binding site" evidence="3">
    <location>
        <position position="287"/>
    </location>
    <ligand>
        <name>Mg(2+)</name>
        <dbReference type="ChEBI" id="CHEBI:18420"/>
        <label>1</label>
    </ligand>
</feature>
<protein>
    <submittedName>
        <fullName evidence="4">ADP-ribosylglycohydrolase</fullName>
        <ecNumber evidence="4">3.2.-.-</ecNumber>
        <ecNumber evidence="4">3.2.2.-</ecNumber>
    </submittedName>
</protein>
<dbReference type="eggNOG" id="COG1397">
    <property type="taxonomic scope" value="Bacteria"/>
</dbReference>
<name>A0A085GAW4_EWIA3</name>
<organism evidence="4 5">
    <name type="scientific">Ewingella americana (strain ATCC 33852 / DSM 4580 / CCUG 14506 / JCM 5911 / LMG 7869 / NCTC 12157 / CDC 1468-78)</name>
    <dbReference type="NCBI Taxonomy" id="910964"/>
    <lineage>
        <taxon>Bacteria</taxon>
        <taxon>Pseudomonadati</taxon>
        <taxon>Pseudomonadota</taxon>
        <taxon>Gammaproteobacteria</taxon>
        <taxon>Enterobacterales</taxon>
        <taxon>Yersiniaceae</taxon>
        <taxon>Ewingella</taxon>
    </lineage>
</organism>
<dbReference type="Pfam" id="PF03747">
    <property type="entry name" value="ADP_ribosyl_GH"/>
    <property type="match status" value="1"/>
</dbReference>
<dbReference type="GeneID" id="78380521"/>
<dbReference type="RefSeq" id="WP_034791331.1">
    <property type="nucleotide sequence ID" value="NZ_JMPJ01000053.1"/>
</dbReference>
<dbReference type="STRING" id="910964.GEAM_2181"/>
<dbReference type="OrthoDB" id="9798107at2"/>
<sequence>MQQITRENRILGALYGQMLGDALGMPSELWPRERVKKHFGWIDRFLDGPAENNAACYFTAAQFTDDTSMALALADALIEADGDVVPELIARNVIRWVDGFDAFNKNILGPSSKLALAEQKKGVAISELENNGVTNGAAMRVSPLGCVLPSAPLEHFCQQVWLASSPTHKSDIAVAGAVVIAWAVSKAIEGASWAEIKLALPDIAKYAQTRQSTTFSASLAARIELALDVVAKSTGSEQASEQVYQLVGAGVSTIESVPAAIAMVELAEGCPNRCAVLCANLGGDTDTIGAMATAICGALQGIDAFDAQYLTELKRVNPLDMTTYSSAFLRFRLRAEEAS</sequence>
<keyword evidence="3" id="KW-0479">Metal-binding</keyword>
<evidence type="ECO:0000256" key="3">
    <source>
        <dbReference type="PIRSR" id="PIRSR605502-1"/>
    </source>
</evidence>
<gene>
    <name evidence="4" type="ORF">GEAM_2181</name>
</gene>
<feature type="binding site" evidence="3">
    <location>
        <position position="64"/>
    </location>
    <ligand>
        <name>Mg(2+)</name>
        <dbReference type="ChEBI" id="CHEBI:18420"/>
        <label>1</label>
    </ligand>
</feature>
<dbReference type="Gene3D" id="1.10.4080.10">
    <property type="entry name" value="ADP-ribosylation/Crystallin J1"/>
    <property type="match status" value="1"/>
</dbReference>
<comment type="similarity">
    <text evidence="1">Belongs to the ADP-ribosylglycohydrolase family.</text>
</comment>
<accession>A0A085GAW4</accession>